<proteinExistence type="predicted"/>
<dbReference type="OrthoDB" id="9790652at2"/>
<dbReference type="RefSeq" id="WP_136351759.1">
    <property type="nucleotide sequence ID" value="NZ_CP046266.1"/>
</dbReference>
<dbReference type="EMBL" id="SSNT01000002">
    <property type="protein sequence ID" value="THF82462.1"/>
    <property type="molecule type" value="Genomic_DNA"/>
</dbReference>
<evidence type="ECO:0000313" key="1">
    <source>
        <dbReference type="EMBL" id="THF82462.1"/>
    </source>
</evidence>
<dbReference type="Proteomes" id="UP000310334">
    <property type="component" value="Unassembled WGS sequence"/>
</dbReference>
<name>A0A4S4C3Y6_9BACI</name>
<dbReference type="InterPro" id="IPR016181">
    <property type="entry name" value="Acyl_CoA_acyltransferase"/>
</dbReference>
<dbReference type="InterPro" id="IPR000182">
    <property type="entry name" value="GNAT_dom"/>
</dbReference>
<dbReference type="Gene3D" id="3.40.630.30">
    <property type="match status" value="1"/>
</dbReference>
<dbReference type="PROSITE" id="PS51186">
    <property type="entry name" value="GNAT"/>
    <property type="match status" value="1"/>
</dbReference>
<reference evidence="1 2" key="1">
    <citation type="submission" date="2019-04" db="EMBL/GenBank/DDBJ databases">
        <title>Bacillus sediminilitoris sp. nov., isolated from a tidal flat sediment on the East China Sea.</title>
        <authorList>
            <person name="Wei Y."/>
            <person name="Mao H."/>
            <person name="Fang J."/>
        </authorList>
    </citation>
    <scope>NUCLEOTIDE SEQUENCE [LARGE SCALE GENOMIC DNA]</scope>
    <source>
        <strain evidence="1 2">DSL-17</strain>
    </source>
</reference>
<dbReference type="NCBIfam" id="TIGR03827">
    <property type="entry name" value="GNAT_ablB"/>
    <property type="match status" value="1"/>
</dbReference>
<dbReference type="GO" id="GO:0008080">
    <property type="term" value="F:N-acetyltransferase activity"/>
    <property type="evidence" value="ECO:0007669"/>
    <property type="project" value="InterPro"/>
</dbReference>
<organism evidence="1 2">
    <name type="scientific">Metabacillus sediminilitoris</name>
    <dbReference type="NCBI Taxonomy" id="2567941"/>
    <lineage>
        <taxon>Bacteria</taxon>
        <taxon>Bacillati</taxon>
        <taxon>Bacillota</taxon>
        <taxon>Bacilli</taxon>
        <taxon>Bacillales</taxon>
        <taxon>Bacillaceae</taxon>
        <taxon>Metabacillus</taxon>
    </lineage>
</organism>
<dbReference type="AlphaFoldDB" id="A0A4S4C3Y6"/>
<keyword evidence="2" id="KW-1185">Reference proteome</keyword>
<dbReference type="Pfam" id="PF13527">
    <property type="entry name" value="Acetyltransf_9"/>
    <property type="match status" value="1"/>
</dbReference>
<dbReference type="InterPro" id="IPR022525">
    <property type="entry name" value="GNAT_AblB"/>
</dbReference>
<keyword evidence="1" id="KW-0808">Transferase</keyword>
<comment type="caution">
    <text evidence="1">The sequence shown here is derived from an EMBL/GenBank/DDBJ whole genome shotgun (WGS) entry which is preliminary data.</text>
</comment>
<accession>A0A4S4C3Y6</accession>
<dbReference type="CDD" id="cd04301">
    <property type="entry name" value="NAT_SF"/>
    <property type="match status" value="1"/>
</dbReference>
<sequence length="295" mass="34553">MKPAYETKIIQTSQYTIQLYLDYFNERLRVDHYRGNMTMILTELEQITKQHAFTKVIFFTRPEHWQVLLTKGFALEAIIKGFYNGTDSYIMTAYKDIDRRSSKYWIKEDELLHTILSKERKREESDPPAMYHIRKATLQDATNLAQLYGKVFTVYPTPMNDSEYVCKMIKQGMLFYVVECNNQLVSAASADVNSLYHHAELTDCATLPQHRKYGLIKKLLIELENELKTNGIYCAFSIARSLSFGMNAAFYQLGYQYTGRLTNNCYIFDKLEDMNVWVKDLSYEKSAFIMNDKTD</sequence>
<protein>
    <submittedName>
        <fullName evidence="1">Putative beta-lysine N-acetyltransferase</fullName>
    </submittedName>
</protein>
<evidence type="ECO:0000313" key="2">
    <source>
        <dbReference type="Proteomes" id="UP000310334"/>
    </source>
</evidence>
<dbReference type="SUPFAM" id="SSF55729">
    <property type="entry name" value="Acyl-CoA N-acyltransferases (Nat)"/>
    <property type="match status" value="1"/>
</dbReference>
<gene>
    <name evidence="1" type="primary">ablB</name>
    <name evidence="1" type="ORF">E6W99_03275</name>
</gene>